<evidence type="ECO:0000313" key="3">
    <source>
        <dbReference type="EMBL" id="AWN00242.1"/>
    </source>
</evidence>
<feature type="compositionally biased region" description="Acidic residues" evidence="2">
    <location>
        <begin position="216"/>
        <end position="226"/>
    </location>
</feature>
<evidence type="ECO:0008006" key="4">
    <source>
        <dbReference type="Google" id="ProtNLM"/>
    </source>
</evidence>
<dbReference type="GO" id="GO:0042578">
    <property type="term" value="F:phosphoric ester hydrolase activity"/>
    <property type="evidence" value="ECO:0007669"/>
    <property type="project" value="UniProtKB-ARBA"/>
</dbReference>
<dbReference type="Pfam" id="PF04185">
    <property type="entry name" value="Phosphoesterase"/>
    <property type="match status" value="1"/>
</dbReference>
<dbReference type="PANTHER" id="PTHR31956">
    <property type="entry name" value="NON-SPECIFIC PHOSPHOLIPASE C4-RELATED"/>
    <property type="match status" value="1"/>
</dbReference>
<sequence>MTKIQTVCLAAIAVAAPFAHIACGQGTAQESKHGSKTAYPIEHLVVIFQENISFDHYFATYPVALNLTGEPPFVAKPGTPTVNGLTPDLLTRNQNSLQPQRLDPSHAHTADQNHDYPNEQEAFDHGLMDKFVEFTGTPENADDPTSTVVMDYFDGNTVTAYWNYAQNFAMNDNSFGSTPGPSTPGAIEVVSGQTHGATSAQPIPGTLEQGSVISDADPEGDRDSEEPTFTMSGKNIGDLLNAKSVTWGWFEGGFLVDGQSHTSADGLTQKTDYVPHHQPFQYYASTRNPKHVPPSSVASIGKSDPPGTSGANHQYDLVHFWQALAAHNLPSVSYLKAPAYQDGHPGYSDPLLEQEFVVETVNRLMRSPEWESMAIIIAYDDSDGWYDHVMPPVVNESQTAYDFLTVLTAPDDKGGESGTKIPLGPLPKGYQARFSFGPRMPLIVISPFAKQNYVDHTVTDQSSIVHFIEDNWNLDRIGDFSFDQYSGTLLNMFDFDDSRCWQPEFRNARRLFLNPDTGEPLGDGRW</sequence>
<feature type="region of interest" description="Disordered" evidence="2">
    <location>
        <begin position="194"/>
        <end position="233"/>
    </location>
</feature>
<evidence type="ECO:0000256" key="2">
    <source>
        <dbReference type="SAM" id="MobiDB-lite"/>
    </source>
</evidence>
<name>A0A3G1QTL0_9ZZZZ</name>
<dbReference type="Gene3D" id="3.40.720.10">
    <property type="entry name" value="Alkaline Phosphatase, subunit A"/>
    <property type="match status" value="2"/>
</dbReference>
<reference evidence="3" key="1">
    <citation type="submission" date="2017-04" db="EMBL/GenBank/DDBJ databases">
        <title>Identification of novel phosphatase/phytase genes by screening of metagenomic libraries derived from soil samples.</title>
        <authorList>
            <person name="Castillo Villamizar G.A."/>
            <person name="Nacke H."/>
            <person name="Bohning M."/>
            <person name="Gullans E."/>
            <person name="Keiser K."/>
            <person name="Daniel R."/>
        </authorList>
    </citation>
    <scope>NUCLEOTIDE SEQUENCE</scope>
</reference>
<dbReference type="InterPro" id="IPR007312">
    <property type="entry name" value="Phosphoesterase"/>
</dbReference>
<organism evidence="3">
    <name type="scientific">uncultured organism</name>
    <dbReference type="NCBI Taxonomy" id="155900"/>
    <lineage>
        <taxon>unclassified sequences</taxon>
        <taxon>environmental samples</taxon>
    </lineage>
</organism>
<evidence type="ECO:0000256" key="1">
    <source>
        <dbReference type="ARBA" id="ARBA00022801"/>
    </source>
</evidence>
<protein>
    <recommendedName>
        <fullName evidence="4">Phospholipase C</fullName>
    </recommendedName>
</protein>
<dbReference type="AlphaFoldDB" id="A0A3G1QTL0"/>
<proteinExistence type="predicted"/>
<accession>A0A3G1QTL0</accession>
<dbReference type="CDD" id="cd16013">
    <property type="entry name" value="AcpA"/>
    <property type="match status" value="1"/>
</dbReference>
<dbReference type="EMBL" id="KY931687">
    <property type="protein sequence ID" value="AWN00242.1"/>
    <property type="molecule type" value="Genomic_DNA"/>
</dbReference>
<dbReference type="PANTHER" id="PTHR31956:SF1">
    <property type="entry name" value="NON-SPECIFIC PHOSPHOLIPASE C1"/>
    <property type="match status" value="1"/>
</dbReference>
<keyword evidence="1" id="KW-0378">Hydrolase</keyword>
<dbReference type="InterPro" id="IPR017850">
    <property type="entry name" value="Alkaline_phosphatase_core_sf"/>
</dbReference>
<feature type="region of interest" description="Disordered" evidence="2">
    <location>
        <begin position="284"/>
        <end position="311"/>
    </location>
</feature>